<dbReference type="SUPFAM" id="SSF53756">
    <property type="entry name" value="UDP-Glycosyltransferase/glycogen phosphorylase"/>
    <property type="match status" value="1"/>
</dbReference>
<dbReference type="KEGG" id="smaa:IT774_10055"/>
<sequence>MVTSPIVDLTEPFAGGTEAFVVRLANGLAARGHEVDVLCRKADETNRFNTLAIEESALRMCDAITSETEGQKQYQAAQYGLIDTSGYDVVHYHSYYHAIYDYGFLHRRRSVITLHSPVSERLALTHKLNRARTNDVYVTVSERLRDEWSEVLGDGLYTIPNGIEPAHYQADSVPALPESGFLLSSGRICHDKNTAAAIELAETANMPLIIAGPIADETYYATHIRPYLSDTIRYAGHLSQTELKRYLSAATALLCTSAWREPFGLSTLEALACDTPVIGFASAIVPELRQEPVSQIIEASQPEAIVPAISRAARLPAGRCRDFAHQFDFSLTLEKYEQLYANFH</sequence>
<feature type="domain" description="Glycosyltransferase subfamily 4-like N-terminal" evidence="3">
    <location>
        <begin position="15"/>
        <end position="166"/>
    </location>
</feature>
<accession>A0A7S9HBZ0</accession>
<dbReference type="Pfam" id="PF13439">
    <property type="entry name" value="Glyco_transf_4"/>
    <property type="match status" value="1"/>
</dbReference>
<dbReference type="Proteomes" id="UP000595095">
    <property type="component" value="Chromosome"/>
</dbReference>
<evidence type="ECO:0000313" key="5">
    <source>
        <dbReference type="Proteomes" id="UP000595095"/>
    </source>
</evidence>
<gene>
    <name evidence="4" type="ORF">IT774_10055</name>
</gene>
<evidence type="ECO:0000259" key="3">
    <source>
        <dbReference type="Pfam" id="PF13439"/>
    </source>
</evidence>
<keyword evidence="1 4" id="KW-0808">Transferase</keyword>
<dbReference type="GO" id="GO:0016757">
    <property type="term" value="F:glycosyltransferase activity"/>
    <property type="evidence" value="ECO:0007669"/>
    <property type="project" value="InterPro"/>
</dbReference>
<dbReference type="InterPro" id="IPR028098">
    <property type="entry name" value="Glyco_trans_4-like_N"/>
</dbReference>
<evidence type="ECO:0000256" key="1">
    <source>
        <dbReference type="ARBA" id="ARBA00022679"/>
    </source>
</evidence>
<dbReference type="AlphaFoldDB" id="A0A7S9HBZ0"/>
<reference evidence="4 5" key="1">
    <citation type="submission" date="2020-11" db="EMBL/GenBank/DDBJ databases">
        <title>Complete genome sequence for Salinimonas sp. strain G2-b.</title>
        <authorList>
            <person name="Park S.-J."/>
        </authorList>
    </citation>
    <scope>NUCLEOTIDE SEQUENCE [LARGE SCALE GENOMIC DNA]</scope>
    <source>
        <strain evidence="4 5">G2-b</strain>
    </source>
</reference>
<dbReference type="PANTHER" id="PTHR46401">
    <property type="entry name" value="GLYCOSYLTRANSFERASE WBBK-RELATED"/>
    <property type="match status" value="1"/>
</dbReference>
<organism evidence="4 5">
    <name type="scientific">Salinimonas marina</name>
    <dbReference type="NCBI Taxonomy" id="2785918"/>
    <lineage>
        <taxon>Bacteria</taxon>
        <taxon>Pseudomonadati</taxon>
        <taxon>Pseudomonadota</taxon>
        <taxon>Gammaproteobacteria</taxon>
        <taxon>Alteromonadales</taxon>
        <taxon>Alteromonadaceae</taxon>
        <taxon>Alteromonas/Salinimonas group</taxon>
        <taxon>Salinimonas</taxon>
    </lineage>
</organism>
<proteinExistence type="predicted"/>
<dbReference type="EMBL" id="CP064795">
    <property type="protein sequence ID" value="QPG04579.1"/>
    <property type="molecule type" value="Genomic_DNA"/>
</dbReference>
<dbReference type="InterPro" id="IPR001296">
    <property type="entry name" value="Glyco_trans_1"/>
</dbReference>
<protein>
    <submittedName>
        <fullName evidence="4">Glycosyltransferase</fullName>
    </submittedName>
</protein>
<feature type="domain" description="Glycosyl transferase family 1" evidence="2">
    <location>
        <begin position="178"/>
        <end position="315"/>
    </location>
</feature>
<dbReference type="PANTHER" id="PTHR46401:SF2">
    <property type="entry name" value="GLYCOSYLTRANSFERASE WBBK-RELATED"/>
    <property type="match status" value="1"/>
</dbReference>
<dbReference type="GO" id="GO:0009103">
    <property type="term" value="P:lipopolysaccharide biosynthetic process"/>
    <property type="evidence" value="ECO:0007669"/>
    <property type="project" value="TreeGrafter"/>
</dbReference>
<keyword evidence="5" id="KW-1185">Reference proteome</keyword>
<evidence type="ECO:0000259" key="2">
    <source>
        <dbReference type="Pfam" id="PF00534"/>
    </source>
</evidence>
<dbReference type="Gene3D" id="3.40.50.2000">
    <property type="entry name" value="Glycogen Phosphorylase B"/>
    <property type="match status" value="2"/>
</dbReference>
<dbReference type="Pfam" id="PF00534">
    <property type="entry name" value="Glycos_transf_1"/>
    <property type="match status" value="1"/>
</dbReference>
<name>A0A7S9HBZ0_9ALTE</name>
<evidence type="ECO:0000313" key="4">
    <source>
        <dbReference type="EMBL" id="QPG04579.1"/>
    </source>
</evidence>